<gene>
    <name evidence="1" type="ORF">LARSCL_LOCUS18418</name>
</gene>
<proteinExistence type="predicted"/>
<dbReference type="AlphaFoldDB" id="A0AAV2BC58"/>
<sequence>MAEGNTDGSVEIQREVSNGFNWHLFTFKFSLQNDQLRQPWIFREEFRTCCLFGPTSWLLQMLFQPMTDDGRICIPLTLWRIDPAYNSVLVRVEPYINDEVNKCSPKVPAIEREIIRGGEIIEETLLEDFPMNLELHVSVFVWVVSCHKFT</sequence>
<name>A0AAV2BC58_9ARAC</name>
<accession>A0AAV2BC58</accession>
<organism evidence="1 2">
    <name type="scientific">Larinioides sclopetarius</name>
    <dbReference type="NCBI Taxonomy" id="280406"/>
    <lineage>
        <taxon>Eukaryota</taxon>
        <taxon>Metazoa</taxon>
        <taxon>Ecdysozoa</taxon>
        <taxon>Arthropoda</taxon>
        <taxon>Chelicerata</taxon>
        <taxon>Arachnida</taxon>
        <taxon>Araneae</taxon>
        <taxon>Araneomorphae</taxon>
        <taxon>Entelegynae</taxon>
        <taxon>Araneoidea</taxon>
        <taxon>Araneidae</taxon>
        <taxon>Larinioides</taxon>
    </lineage>
</organism>
<reference evidence="1 2" key="1">
    <citation type="submission" date="2024-04" db="EMBL/GenBank/DDBJ databases">
        <authorList>
            <person name="Rising A."/>
            <person name="Reimegard J."/>
            <person name="Sonavane S."/>
            <person name="Akerstrom W."/>
            <person name="Nylinder S."/>
            <person name="Hedman E."/>
            <person name="Kallberg Y."/>
        </authorList>
    </citation>
    <scope>NUCLEOTIDE SEQUENCE [LARGE SCALE GENOMIC DNA]</scope>
</reference>
<protein>
    <submittedName>
        <fullName evidence="1">Uncharacterized protein</fullName>
    </submittedName>
</protein>
<evidence type="ECO:0000313" key="1">
    <source>
        <dbReference type="EMBL" id="CAL1293821.1"/>
    </source>
</evidence>
<comment type="caution">
    <text evidence="1">The sequence shown here is derived from an EMBL/GenBank/DDBJ whole genome shotgun (WGS) entry which is preliminary data.</text>
</comment>
<evidence type="ECO:0000313" key="2">
    <source>
        <dbReference type="Proteomes" id="UP001497382"/>
    </source>
</evidence>
<keyword evidence="2" id="KW-1185">Reference proteome</keyword>
<dbReference type="Proteomes" id="UP001497382">
    <property type="component" value="Unassembled WGS sequence"/>
</dbReference>
<dbReference type="EMBL" id="CAXIEN010000335">
    <property type="protein sequence ID" value="CAL1293821.1"/>
    <property type="molecule type" value="Genomic_DNA"/>
</dbReference>